<feature type="transmembrane region" description="Helical" evidence="1">
    <location>
        <begin position="101"/>
        <end position="120"/>
    </location>
</feature>
<dbReference type="RefSeq" id="WP_064031216.1">
    <property type="nucleotide sequence ID" value="NZ_LUUK01000209.1"/>
</dbReference>
<keyword evidence="1" id="KW-0812">Transmembrane</keyword>
<sequence>MAPKTSANSGGDSGAFSAMPAESPADAGLLAQMGSLWAEYQDLSHDRFRLAALETRRAGQSLVTMLIAAVMLGLLLSAAWLGSLAAGVQWLIEHELRASSAIWLAVACNLVLALSLFGIIRRRARFLQFPATQRSLKPLADRPADRDKR</sequence>
<gene>
    <name evidence="2" type="ORF">A1355_13425</name>
</gene>
<reference evidence="3" key="1">
    <citation type="submission" date="2016-03" db="EMBL/GenBank/DDBJ databases">
        <authorList>
            <person name="Heylen K."/>
            <person name="De Vos P."/>
            <person name="Vekeman B."/>
        </authorList>
    </citation>
    <scope>NUCLEOTIDE SEQUENCE [LARGE SCALE GENOMIC DNA]</scope>
    <source>
        <strain evidence="3">R-45383</strain>
    </source>
</reference>
<comment type="caution">
    <text evidence="2">The sequence shown here is derived from an EMBL/GenBank/DDBJ whole genome shotgun (WGS) entry which is preliminary data.</text>
</comment>
<dbReference type="Proteomes" id="UP000077628">
    <property type="component" value="Unassembled WGS sequence"/>
</dbReference>
<feature type="transmembrane region" description="Helical" evidence="1">
    <location>
        <begin position="62"/>
        <end position="81"/>
    </location>
</feature>
<protein>
    <recommendedName>
        <fullName evidence="4">Phage holin family protein</fullName>
    </recommendedName>
</protein>
<evidence type="ECO:0000256" key="1">
    <source>
        <dbReference type="SAM" id="Phobius"/>
    </source>
</evidence>
<name>A0A177N6L9_9GAMM</name>
<keyword evidence="1" id="KW-1133">Transmembrane helix</keyword>
<proteinExistence type="predicted"/>
<dbReference type="AlphaFoldDB" id="A0A177N6L9"/>
<keyword evidence="3" id="KW-1185">Reference proteome</keyword>
<keyword evidence="1" id="KW-0472">Membrane</keyword>
<evidence type="ECO:0008006" key="4">
    <source>
        <dbReference type="Google" id="ProtNLM"/>
    </source>
</evidence>
<dbReference type="STRING" id="702114.A1355_13425"/>
<evidence type="ECO:0000313" key="2">
    <source>
        <dbReference type="EMBL" id="OAI13501.1"/>
    </source>
</evidence>
<organism evidence="2 3">
    <name type="scientific">Methylomonas koyamae</name>
    <dbReference type="NCBI Taxonomy" id="702114"/>
    <lineage>
        <taxon>Bacteria</taxon>
        <taxon>Pseudomonadati</taxon>
        <taxon>Pseudomonadota</taxon>
        <taxon>Gammaproteobacteria</taxon>
        <taxon>Methylococcales</taxon>
        <taxon>Methylococcaceae</taxon>
        <taxon>Methylomonas</taxon>
    </lineage>
</organism>
<accession>A0A177N6L9</accession>
<evidence type="ECO:0000313" key="3">
    <source>
        <dbReference type="Proteomes" id="UP000077628"/>
    </source>
</evidence>
<dbReference type="OrthoDB" id="5573946at2"/>
<dbReference type="EMBL" id="LUUK01000209">
    <property type="protein sequence ID" value="OAI13501.1"/>
    <property type="molecule type" value="Genomic_DNA"/>
</dbReference>